<evidence type="ECO:0000259" key="7">
    <source>
        <dbReference type="Pfam" id="PF20684"/>
    </source>
</evidence>
<evidence type="ECO:0000256" key="5">
    <source>
        <dbReference type="ARBA" id="ARBA00038359"/>
    </source>
</evidence>
<accession>A0A9W8N789</accession>
<dbReference type="InterPro" id="IPR052337">
    <property type="entry name" value="SAT4-like"/>
</dbReference>
<protein>
    <recommendedName>
        <fullName evidence="7">Rhodopsin domain-containing protein</fullName>
    </recommendedName>
</protein>
<evidence type="ECO:0000313" key="8">
    <source>
        <dbReference type="EMBL" id="KAJ3560660.1"/>
    </source>
</evidence>
<dbReference type="PANTHER" id="PTHR33048:SF47">
    <property type="entry name" value="INTEGRAL MEMBRANE PROTEIN-RELATED"/>
    <property type="match status" value="1"/>
</dbReference>
<name>A0A9W8N789_9PEZI</name>
<feature type="transmembrane region" description="Helical" evidence="6">
    <location>
        <begin position="263"/>
        <end position="283"/>
    </location>
</feature>
<keyword evidence="2 6" id="KW-0812">Transmembrane</keyword>
<evidence type="ECO:0000256" key="2">
    <source>
        <dbReference type="ARBA" id="ARBA00022692"/>
    </source>
</evidence>
<feature type="transmembrane region" description="Helical" evidence="6">
    <location>
        <begin position="142"/>
        <end position="163"/>
    </location>
</feature>
<reference evidence="8" key="1">
    <citation type="submission" date="2022-07" db="EMBL/GenBank/DDBJ databases">
        <title>Genome Sequence of Xylaria arbuscula.</title>
        <authorList>
            <person name="Buettner E."/>
        </authorList>
    </citation>
    <scope>NUCLEOTIDE SEQUENCE</scope>
    <source>
        <strain evidence="8">VT107</strain>
    </source>
</reference>
<comment type="subcellular location">
    <subcellularLocation>
        <location evidence="1">Membrane</location>
        <topology evidence="1">Multi-pass membrane protein</topology>
    </subcellularLocation>
</comment>
<evidence type="ECO:0000313" key="9">
    <source>
        <dbReference type="Proteomes" id="UP001148614"/>
    </source>
</evidence>
<evidence type="ECO:0000256" key="4">
    <source>
        <dbReference type="ARBA" id="ARBA00023136"/>
    </source>
</evidence>
<gene>
    <name evidence="8" type="ORF">NPX13_g9228</name>
</gene>
<dbReference type="PANTHER" id="PTHR33048">
    <property type="entry name" value="PTH11-LIKE INTEGRAL MEMBRANE PROTEIN (AFU_ORTHOLOGUE AFUA_5G11245)"/>
    <property type="match status" value="1"/>
</dbReference>
<dbReference type="EMBL" id="JANPWZ010002208">
    <property type="protein sequence ID" value="KAJ3560660.1"/>
    <property type="molecule type" value="Genomic_DNA"/>
</dbReference>
<feature type="transmembrane region" description="Helical" evidence="6">
    <location>
        <begin position="226"/>
        <end position="251"/>
    </location>
</feature>
<feature type="transmembrane region" description="Helical" evidence="6">
    <location>
        <begin position="101"/>
        <end position="122"/>
    </location>
</feature>
<sequence length="399" mass="44045">MRLLFSIASRQDPLESLLLEEDVRLGALMDTPNLSAILGLAPPPGVTPNFVDPDTREHLPKITAYVTLPPMVLLLVLRFYTRLKFTALGVDDSTGIDLCGLAAAAIVANTALSFAVCGHPAGPHQWDIPVDKFTLDYAKFELAISYTYFIAAIFIKVSILVFYRRIFGFARYANWLIWIGISSTVILYAVIIIFLAGFCLPHHEDYASGGILSPQSIERCLGVSGWATFVTGIVSVVIDAYILAIPLGFLTQLNTSRKRRASLCALFTVGFSALAVSIVGAVYRSRFLFGDLDSSWSSMYVYATQALLGALQTLGLDQQRTLSQTLVSEIYTTCNRKKCAGEFLLREDYRTAHTLMKPAGNSAYSLIVIEANYITMEERGYQLPELQTHRANSHLNRDS</sequence>
<organism evidence="8 9">
    <name type="scientific">Xylaria arbuscula</name>
    <dbReference type="NCBI Taxonomy" id="114810"/>
    <lineage>
        <taxon>Eukaryota</taxon>
        <taxon>Fungi</taxon>
        <taxon>Dikarya</taxon>
        <taxon>Ascomycota</taxon>
        <taxon>Pezizomycotina</taxon>
        <taxon>Sordariomycetes</taxon>
        <taxon>Xylariomycetidae</taxon>
        <taxon>Xylariales</taxon>
        <taxon>Xylariaceae</taxon>
        <taxon>Xylaria</taxon>
    </lineage>
</organism>
<evidence type="ECO:0000256" key="3">
    <source>
        <dbReference type="ARBA" id="ARBA00022989"/>
    </source>
</evidence>
<dbReference type="Pfam" id="PF20684">
    <property type="entry name" value="Fung_rhodopsin"/>
    <property type="match status" value="1"/>
</dbReference>
<dbReference type="Proteomes" id="UP001148614">
    <property type="component" value="Unassembled WGS sequence"/>
</dbReference>
<evidence type="ECO:0000256" key="6">
    <source>
        <dbReference type="SAM" id="Phobius"/>
    </source>
</evidence>
<dbReference type="InterPro" id="IPR049326">
    <property type="entry name" value="Rhodopsin_dom_fungi"/>
</dbReference>
<dbReference type="AlphaFoldDB" id="A0A9W8N789"/>
<comment type="similarity">
    <text evidence="5">Belongs to the SAT4 family.</text>
</comment>
<proteinExistence type="inferred from homology"/>
<dbReference type="VEuPathDB" id="FungiDB:F4678DRAFT_56349"/>
<evidence type="ECO:0000256" key="1">
    <source>
        <dbReference type="ARBA" id="ARBA00004141"/>
    </source>
</evidence>
<keyword evidence="3 6" id="KW-1133">Transmembrane helix</keyword>
<keyword evidence="4 6" id="KW-0472">Membrane</keyword>
<feature type="domain" description="Rhodopsin" evidence="7">
    <location>
        <begin position="77"/>
        <end position="299"/>
    </location>
</feature>
<comment type="caution">
    <text evidence="8">The sequence shown here is derived from an EMBL/GenBank/DDBJ whole genome shotgun (WGS) entry which is preliminary data.</text>
</comment>
<dbReference type="GO" id="GO:0016020">
    <property type="term" value="C:membrane"/>
    <property type="evidence" value="ECO:0007669"/>
    <property type="project" value="UniProtKB-SubCell"/>
</dbReference>
<feature type="transmembrane region" description="Helical" evidence="6">
    <location>
        <begin position="175"/>
        <end position="198"/>
    </location>
</feature>
<feature type="transmembrane region" description="Helical" evidence="6">
    <location>
        <begin position="62"/>
        <end position="80"/>
    </location>
</feature>
<keyword evidence="9" id="KW-1185">Reference proteome</keyword>